<proteinExistence type="inferred from homology"/>
<dbReference type="Gene3D" id="6.10.10.10">
    <property type="entry name" value="Flagellar export chaperone, C-terminal domain"/>
    <property type="match status" value="1"/>
</dbReference>
<dbReference type="PANTHER" id="PTHR42792:SF2">
    <property type="entry name" value="FLAGELLIN"/>
    <property type="match status" value="1"/>
</dbReference>
<evidence type="ECO:0000259" key="5">
    <source>
        <dbReference type="Pfam" id="PF00700"/>
    </source>
</evidence>
<dbReference type="EMBL" id="PKTG01000056">
    <property type="protein sequence ID" value="PLX18641.1"/>
    <property type="molecule type" value="Genomic_DNA"/>
</dbReference>
<feature type="domain" description="Flagellin C-terminal" evidence="5">
    <location>
        <begin position="439"/>
        <end position="524"/>
    </location>
</feature>
<keyword evidence="4" id="KW-0975">Bacterial flagellum</keyword>
<evidence type="ECO:0000256" key="2">
    <source>
        <dbReference type="ARBA" id="ARBA00005709"/>
    </source>
</evidence>
<evidence type="ECO:0000313" key="7">
    <source>
        <dbReference type="Proteomes" id="UP000234857"/>
    </source>
</evidence>
<reference evidence="6 7" key="1">
    <citation type="submission" date="2017-11" db="EMBL/GenBank/DDBJ databases">
        <title>Genome-resolved metagenomics identifies genetic mobility, metabolic interactions, and unexpected diversity in perchlorate-reducing communities.</title>
        <authorList>
            <person name="Barnum T.P."/>
            <person name="Figueroa I.A."/>
            <person name="Carlstrom C.I."/>
            <person name="Lucas L.N."/>
            <person name="Engelbrektson A.L."/>
            <person name="Coates J.D."/>
        </authorList>
    </citation>
    <scope>NUCLEOTIDE SEQUENCE [LARGE SCALE GENOMIC DNA]</scope>
    <source>
        <strain evidence="6">BM706</strain>
    </source>
</reference>
<evidence type="ECO:0000256" key="1">
    <source>
        <dbReference type="ARBA" id="ARBA00004365"/>
    </source>
</evidence>
<dbReference type="Pfam" id="PF00700">
    <property type="entry name" value="Flagellin_C"/>
    <property type="match status" value="1"/>
</dbReference>
<dbReference type="SUPFAM" id="SSF64518">
    <property type="entry name" value="Phase 1 flagellin"/>
    <property type="match status" value="1"/>
</dbReference>
<evidence type="ECO:0000256" key="3">
    <source>
        <dbReference type="ARBA" id="ARBA00022525"/>
    </source>
</evidence>
<evidence type="ECO:0000256" key="4">
    <source>
        <dbReference type="ARBA" id="ARBA00023143"/>
    </source>
</evidence>
<dbReference type="GO" id="GO:0005198">
    <property type="term" value="F:structural molecule activity"/>
    <property type="evidence" value="ECO:0007669"/>
    <property type="project" value="InterPro"/>
</dbReference>
<gene>
    <name evidence="6" type="ORF">C0601_04180</name>
</gene>
<organism evidence="6 7">
    <name type="scientific">Muiribacterium halophilum</name>
    <dbReference type="NCBI Taxonomy" id="2053465"/>
    <lineage>
        <taxon>Bacteria</taxon>
        <taxon>Candidatus Muiribacteriota</taxon>
        <taxon>Candidatus Muiribacteriia</taxon>
        <taxon>Candidatus Muiribacteriales</taxon>
        <taxon>Candidatus Muiribacteriaceae</taxon>
        <taxon>Candidatus Muiribacterium</taxon>
    </lineage>
</organism>
<dbReference type="InterPro" id="IPR001492">
    <property type="entry name" value="Flagellin"/>
</dbReference>
<dbReference type="Proteomes" id="UP000234857">
    <property type="component" value="Unassembled WGS sequence"/>
</dbReference>
<dbReference type="Pfam" id="PF07196">
    <property type="entry name" value="Flagellin_IN"/>
    <property type="match status" value="1"/>
</dbReference>
<protein>
    <recommendedName>
        <fullName evidence="5">Flagellin C-terminal domain-containing protein</fullName>
    </recommendedName>
</protein>
<dbReference type="PANTHER" id="PTHR42792">
    <property type="entry name" value="FLAGELLIN"/>
    <property type="match status" value="1"/>
</dbReference>
<comment type="subcellular location">
    <subcellularLocation>
        <location evidence="1">Bacterial flagellum</location>
    </subcellularLocation>
</comment>
<sequence length="525" mass="57267">NEDRLKLQLEVDQLIDEVDRVAEYTEFNTKKLLNGSCLGHANTSNRRIVTADVTGIVTSADYSITILDAGTACNIHGNRNVQDTIDDGDSIVTLKDAGIYGEKELHIVVDGKTTVINVDEDDSLSNLVNKINNSRAGVKAGLDVEGNDLTITSIHSGPRFNISFGDDPDGVALAMGLYGGATTSNTLSITAIDSSGAALNHKVFTSGTHTIISITNITRQEMFHTIPGFTSVPGGYGNSLGVFASTSRIFTEKELSDPINTFDTTSITRPLWPEVYGQRESVDLTASNLLKGFTFYVDEQIDYGTMQQDDNNNDDGNFTSYWPDNFAWPPGDPQAVNQTDHRAAVPGETELPYAQYASLTSVRVSIRDARQVFHIGANTDQTMLVDFPNISAEALGLTVNLRANGAVYNGKDPLLDGSEAPDYRMHMSIRTQKDAERAITITDEAIRKVSYARSKLGAYQNSLEKTVDYLGIAHENMSASESRIRDVDMAAEMSLLTRNQILMQSGTAMLAQANQRPQMVLQLLQ</sequence>
<comment type="similarity">
    <text evidence="2">Belongs to the bacterial flagellin family.</text>
</comment>
<dbReference type="GO" id="GO:0009288">
    <property type="term" value="C:bacterial-type flagellum"/>
    <property type="evidence" value="ECO:0007669"/>
    <property type="project" value="UniProtKB-SubCell"/>
</dbReference>
<dbReference type="InterPro" id="IPR042187">
    <property type="entry name" value="Flagellin_C_sub2"/>
</dbReference>
<dbReference type="Gene3D" id="1.20.1330.10">
    <property type="entry name" value="f41 fragment of flagellin, N-terminal domain"/>
    <property type="match status" value="2"/>
</dbReference>
<evidence type="ECO:0000313" key="6">
    <source>
        <dbReference type="EMBL" id="PLX18641.1"/>
    </source>
</evidence>
<keyword evidence="3" id="KW-0964">Secreted</keyword>
<dbReference type="InterPro" id="IPR046358">
    <property type="entry name" value="Flagellin_C"/>
</dbReference>
<dbReference type="InterPro" id="IPR010810">
    <property type="entry name" value="Flagellin_hook_IN_motif"/>
</dbReference>
<feature type="non-terminal residue" evidence="6">
    <location>
        <position position="1"/>
    </location>
</feature>
<dbReference type="AlphaFoldDB" id="A0A2N5ZJ36"/>
<name>A0A2N5ZJ36_MUIH1</name>
<accession>A0A2N5ZJ36</accession>
<comment type="caution">
    <text evidence="6">The sequence shown here is derived from an EMBL/GenBank/DDBJ whole genome shotgun (WGS) entry which is preliminary data.</text>
</comment>